<gene>
    <name evidence="3" type="ORF">H9S92_09315</name>
</gene>
<dbReference type="EMBL" id="JACSIT010000098">
    <property type="protein sequence ID" value="MBC6994361.1"/>
    <property type="molecule type" value="Genomic_DNA"/>
</dbReference>
<sequence length="414" mass="48055">MAKIKVENFGPINGGVVGDDEFLYFEKVTILIGNQATGKSSVAKLISTISWIEKSLYKKELSVKEVTTYNRFRKKYCAYQGIDTYFKDNTIILYYGEHVNLFYRDGNVIIEEQPLKDFRSPKIMYVPAERNFLSVVEDPGRLKNLPLPLYTFLEEFETAKRNLKGIIPIPVAKVEFEYQRQNKISYIKGDDYKVRLKNASSGIQSLLPLYMVSKNLAENVDKDESKGVKRVSLEQEKQIKDQLDKLLNRKDLTEDLRELLLEQLNSVYRNLVFINIVEEPEQNLYPKSQMSLLFELFKFNNMTEGNKLLLTTHSPYILNYTSLAIKAKNVVDKIKVDDEKRAEEWWRAVHNIVPEASILNREGVYVYEMNADGSILRLKDYNGIPSDENHLNQLLAETNDLFDQLLELEEEIDD</sequence>
<keyword evidence="1" id="KW-0175">Coiled coil</keyword>
<dbReference type="Proteomes" id="UP000650081">
    <property type="component" value="Unassembled WGS sequence"/>
</dbReference>
<reference evidence="3" key="1">
    <citation type="submission" date="2020-08" db="EMBL/GenBank/DDBJ databases">
        <title>Lewinella bacteria from marine environments.</title>
        <authorList>
            <person name="Zhong Y."/>
        </authorList>
    </citation>
    <scope>NUCLEOTIDE SEQUENCE</scope>
    <source>
        <strain evidence="3">KCTC 42187</strain>
    </source>
</reference>
<evidence type="ECO:0000313" key="3">
    <source>
        <dbReference type="EMBL" id="MBC6994361.1"/>
    </source>
</evidence>
<feature type="domain" description="ATPase AAA-type core" evidence="2">
    <location>
        <begin position="276"/>
        <end position="319"/>
    </location>
</feature>
<evidence type="ECO:0000259" key="2">
    <source>
        <dbReference type="Pfam" id="PF13304"/>
    </source>
</evidence>
<dbReference type="GO" id="GO:0005524">
    <property type="term" value="F:ATP binding"/>
    <property type="evidence" value="ECO:0007669"/>
    <property type="project" value="UniProtKB-KW"/>
</dbReference>
<evidence type="ECO:0000313" key="4">
    <source>
        <dbReference type="Proteomes" id="UP000650081"/>
    </source>
</evidence>
<name>A0A923T8A0_9BACT</name>
<dbReference type="SUPFAM" id="SSF52540">
    <property type="entry name" value="P-loop containing nucleoside triphosphate hydrolases"/>
    <property type="match status" value="1"/>
</dbReference>
<accession>A0A923T8A0</accession>
<dbReference type="InterPro" id="IPR003959">
    <property type="entry name" value="ATPase_AAA_core"/>
</dbReference>
<organism evidence="3 4">
    <name type="scientific">Neolewinella lacunae</name>
    <dbReference type="NCBI Taxonomy" id="1517758"/>
    <lineage>
        <taxon>Bacteria</taxon>
        <taxon>Pseudomonadati</taxon>
        <taxon>Bacteroidota</taxon>
        <taxon>Saprospiria</taxon>
        <taxon>Saprospirales</taxon>
        <taxon>Lewinellaceae</taxon>
        <taxon>Neolewinella</taxon>
    </lineage>
</organism>
<evidence type="ECO:0000256" key="1">
    <source>
        <dbReference type="SAM" id="Coils"/>
    </source>
</evidence>
<keyword evidence="3" id="KW-0547">Nucleotide-binding</keyword>
<proteinExistence type="predicted"/>
<dbReference type="Pfam" id="PF13304">
    <property type="entry name" value="AAA_21"/>
    <property type="match status" value="1"/>
</dbReference>
<dbReference type="AlphaFoldDB" id="A0A923T8A0"/>
<keyword evidence="4" id="KW-1185">Reference proteome</keyword>
<keyword evidence="3" id="KW-0067">ATP-binding</keyword>
<dbReference type="GO" id="GO:0016887">
    <property type="term" value="F:ATP hydrolysis activity"/>
    <property type="evidence" value="ECO:0007669"/>
    <property type="project" value="InterPro"/>
</dbReference>
<protein>
    <submittedName>
        <fullName evidence="3">ATP-binding protein</fullName>
    </submittedName>
</protein>
<dbReference type="InterPro" id="IPR027417">
    <property type="entry name" value="P-loop_NTPase"/>
</dbReference>
<comment type="caution">
    <text evidence="3">The sequence shown here is derived from an EMBL/GenBank/DDBJ whole genome shotgun (WGS) entry which is preliminary data.</text>
</comment>
<dbReference type="RefSeq" id="WP_187466439.1">
    <property type="nucleotide sequence ID" value="NZ_JACSIT010000098.1"/>
</dbReference>
<feature type="coiled-coil region" evidence="1">
    <location>
        <begin position="236"/>
        <end position="263"/>
    </location>
</feature>
<dbReference type="Gene3D" id="3.40.50.300">
    <property type="entry name" value="P-loop containing nucleotide triphosphate hydrolases"/>
    <property type="match status" value="1"/>
</dbReference>